<keyword evidence="5" id="KW-0449">Lipoprotein</keyword>
<comment type="caution">
    <text evidence="7">The sequence shown here is derived from an EMBL/GenBank/DDBJ whole genome shotgun (WGS) entry which is preliminary data.</text>
</comment>
<feature type="signal peptide" evidence="6">
    <location>
        <begin position="1"/>
        <end position="22"/>
    </location>
</feature>
<dbReference type="AlphaFoldDB" id="A0A109N0K4"/>
<dbReference type="PROSITE" id="PS51257">
    <property type="entry name" value="PROKAR_LIPOPROTEIN"/>
    <property type="match status" value="1"/>
</dbReference>
<reference evidence="7 8" key="1">
    <citation type="submission" date="2015-11" db="EMBL/GenBank/DDBJ databases">
        <title>Genome Sequence of Bacillus simplex strain VanAntwerpen2.</title>
        <authorList>
            <person name="Couger M.B."/>
        </authorList>
    </citation>
    <scope>NUCLEOTIDE SEQUENCE [LARGE SCALE GENOMIC DNA]</scope>
    <source>
        <strain evidence="7 8">VanAntwerpen02</strain>
    </source>
</reference>
<dbReference type="SUPFAM" id="SSF53850">
    <property type="entry name" value="Periplasmic binding protein-like II"/>
    <property type="match status" value="1"/>
</dbReference>
<keyword evidence="1" id="KW-1003">Cell membrane</keyword>
<accession>A0A109N0K4</accession>
<name>A0A109N0K4_9BACI</name>
<organism evidence="7 8">
    <name type="scientific">Peribacillus simplex</name>
    <dbReference type="NCBI Taxonomy" id="1478"/>
    <lineage>
        <taxon>Bacteria</taxon>
        <taxon>Bacillati</taxon>
        <taxon>Bacillota</taxon>
        <taxon>Bacilli</taxon>
        <taxon>Bacillales</taxon>
        <taxon>Bacillaceae</taxon>
        <taxon>Peribacillus</taxon>
    </lineage>
</organism>
<keyword evidence="8" id="KW-1185">Reference proteome</keyword>
<dbReference type="PANTHER" id="PTHR43649:SF33">
    <property type="entry name" value="POLYGALACTURONAN_RHAMNOGALACTURONAN-BINDING PROTEIN YTCQ"/>
    <property type="match status" value="1"/>
</dbReference>
<gene>
    <name evidence="7" type="ORF">AS888_16945</name>
</gene>
<evidence type="ECO:0000256" key="6">
    <source>
        <dbReference type="SAM" id="SignalP"/>
    </source>
</evidence>
<sequence>MKKRMVLSVLSISALIALTACGNNSVDSGGESGGQVKLTLMSTATVKADMDTFKEIVADFEKENPNIDIEDTYPGDGYEDLARVKMAADDMPDLFDTHGWAKSRYGEYTEDLGDMEWAANLDPAMKPILTDDEGKLHAFPINQALDGLSYNKTLLDEYGIEAPSTFDEFMEALEAVKEKSNGKVVPFWLGGSDKSQFGQYFDQFSTPLLITDKEDSYKKELLDGSFDWSNYTYLPEKLKEMNDKGLLNKDVLTAQLTQGPELMAQNKIAFTMLNGSIGREVTKLNPELKVGTMPVPAIHPGDSPSWIGGERLTLAVSKKSEHLEEAKQFIEYIAQPEVAKKFAEGTSLPSALTNVEADNYFAEFYKQYEGTQIQPYFDRMYLPSGMWDPMGSTGQELIAGTMEPEQVSKKMAQEYTRLRGK</sequence>
<keyword evidence="2 6" id="KW-0732">Signal</keyword>
<dbReference type="Proteomes" id="UP000064189">
    <property type="component" value="Unassembled WGS sequence"/>
</dbReference>
<evidence type="ECO:0000313" key="7">
    <source>
        <dbReference type="EMBL" id="KWW21280.1"/>
    </source>
</evidence>
<dbReference type="PANTHER" id="PTHR43649">
    <property type="entry name" value="ARABINOSE-BINDING PROTEIN-RELATED"/>
    <property type="match status" value="1"/>
</dbReference>
<protein>
    <submittedName>
        <fullName evidence="7">Binding protein msmE</fullName>
    </submittedName>
</protein>
<keyword evidence="4" id="KW-0564">Palmitate</keyword>
<evidence type="ECO:0000256" key="4">
    <source>
        <dbReference type="ARBA" id="ARBA00023139"/>
    </source>
</evidence>
<evidence type="ECO:0000313" key="8">
    <source>
        <dbReference type="Proteomes" id="UP000064189"/>
    </source>
</evidence>
<evidence type="ECO:0000256" key="2">
    <source>
        <dbReference type="ARBA" id="ARBA00022729"/>
    </source>
</evidence>
<dbReference type="Pfam" id="PF01547">
    <property type="entry name" value="SBP_bac_1"/>
    <property type="match status" value="1"/>
</dbReference>
<evidence type="ECO:0000256" key="1">
    <source>
        <dbReference type="ARBA" id="ARBA00022475"/>
    </source>
</evidence>
<dbReference type="Gene3D" id="3.40.190.10">
    <property type="entry name" value="Periplasmic binding protein-like II"/>
    <property type="match status" value="2"/>
</dbReference>
<feature type="chain" id="PRO_5007139511" evidence="6">
    <location>
        <begin position="23"/>
        <end position="421"/>
    </location>
</feature>
<dbReference type="RefSeq" id="WP_061141631.1">
    <property type="nucleotide sequence ID" value="NZ_LNNH01000012.1"/>
</dbReference>
<dbReference type="EMBL" id="LNNH01000012">
    <property type="protein sequence ID" value="KWW21280.1"/>
    <property type="molecule type" value="Genomic_DNA"/>
</dbReference>
<evidence type="ECO:0000256" key="3">
    <source>
        <dbReference type="ARBA" id="ARBA00023136"/>
    </source>
</evidence>
<evidence type="ECO:0000256" key="5">
    <source>
        <dbReference type="ARBA" id="ARBA00023288"/>
    </source>
</evidence>
<dbReference type="InterPro" id="IPR006059">
    <property type="entry name" value="SBP"/>
</dbReference>
<dbReference type="InterPro" id="IPR050490">
    <property type="entry name" value="Bact_solute-bd_prot1"/>
</dbReference>
<proteinExistence type="predicted"/>
<keyword evidence="3" id="KW-0472">Membrane</keyword>